<accession>A0A2T4JPC1</accession>
<dbReference type="InterPro" id="IPR022479">
    <property type="entry name" value="PqqD_bac"/>
</dbReference>
<evidence type="ECO:0000256" key="3">
    <source>
        <dbReference type="ARBA" id="ARBA00022905"/>
    </source>
</evidence>
<dbReference type="EMBL" id="PZKG01000187">
    <property type="protein sequence ID" value="PTE19746.1"/>
    <property type="molecule type" value="Genomic_DNA"/>
</dbReference>
<dbReference type="GO" id="GO:0048038">
    <property type="term" value="F:quinone binding"/>
    <property type="evidence" value="ECO:0007669"/>
    <property type="project" value="InterPro"/>
</dbReference>
<dbReference type="UniPathway" id="UPA00539"/>
<dbReference type="Proteomes" id="UP000241010">
    <property type="component" value="Unassembled WGS sequence"/>
</dbReference>
<protein>
    <submittedName>
        <fullName evidence="4">Pyrroloquinoline quinone biosynthesis peptide chaperone PqqD</fullName>
    </submittedName>
</protein>
<dbReference type="AlphaFoldDB" id="A0A2T4JPC1"/>
<comment type="caution">
    <text evidence="4">The sequence shown here is derived from an EMBL/GenBank/DDBJ whole genome shotgun (WGS) entry which is preliminary data.</text>
</comment>
<evidence type="ECO:0000256" key="1">
    <source>
        <dbReference type="ARBA" id="ARBA00004886"/>
    </source>
</evidence>
<comment type="subunit">
    <text evidence="2">Monomer. Interacts with PqqE.</text>
</comment>
<dbReference type="InterPro" id="IPR041881">
    <property type="entry name" value="PqqD_sf"/>
</dbReference>
<dbReference type="RefSeq" id="WP_107665768.1">
    <property type="nucleotide sequence ID" value="NZ_PZKG01000187.1"/>
</dbReference>
<keyword evidence="5" id="KW-1185">Reference proteome</keyword>
<evidence type="ECO:0000256" key="2">
    <source>
        <dbReference type="ARBA" id="ARBA00011741"/>
    </source>
</evidence>
<proteinExistence type="predicted"/>
<sequence>MSSLRSPRPHLRPEDRPILARHARLRFDKARDRWILLVPEKVMVPDEICIEILRMCDGAVSIAAITATLDEKYTAPPGVIAAEVLALLQDLADKGFVLPAPEAA</sequence>
<evidence type="ECO:0000313" key="5">
    <source>
        <dbReference type="Proteomes" id="UP000241010"/>
    </source>
</evidence>
<comment type="pathway">
    <text evidence="1">Cofactor biosynthesis; pyrroloquinoline quinone biosynthesis.</text>
</comment>
<dbReference type="InterPro" id="IPR008792">
    <property type="entry name" value="PQQD"/>
</dbReference>
<dbReference type="NCBIfam" id="TIGR03859">
    <property type="entry name" value="PQQ_PqqD"/>
    <property type="match status" value="1"/>
</dbReference>
<dbReference type="Pfam" id="PF05402">
    <property type="entry name" value="PqqD"/>
    <property type="match status" value="1"/>
</dbReference>
<organism evidence="4 5">
    <name type="scientific">Cereibacter changlensis JA139</name>
    <dbReference type="NCBI Taxonomy" id="1188249"/>
    <lineage>
        <taxon>Bacteria</taxon>
        <taxon>Pseudomonadati</taxon>
        <taxon>Pseudomonadota</taxon>
        <taxon>Alphaproteobacteria</taxon>
        <taxon>Rhodobacterales</taxon>
        <taxon>Paracoccaceae</taxon>
        <taxon>Cereibacter</taxon>
    </lineage>
</organism>
<reference evidence="4 5" key="1">
    <citation type="submission" date="2018-03" db="EMBL/GenBank/DDBJ databases">
        <title>Cereibacter changlensis.</title>
        <authorList>
            <person name="Meyer T.E."/>
            <person name="Miller S."/>
            <person name="Lodha T."/>
            <person name="Gandham S."/>
            <person name="Chintalapati S."/>
            <person name="Chintalapati V.R."/>
        </authorList>
    </citation>
    <scope>NUCLEOTIDE SEQUENCE [LARGE SCALE GENOMIC DNA]</scope>
    <source>
        <strain evidence="4 5">JA139</strain>
    </source>
</reference>
<name>A0A2T4JPC1_9RHOB</name>
<keyword evidence="3" id="KW-0884">PQQ biosynthesis</keyword>
<evidence type="ECO:0000313" key="4">
    <source>
        <dbReference type="EMBL" id="PTE19746.1"/>
    </source>
</evidence>
<dbReference type="OrthoDB" id="7995890at2"/>
<dbReference type="Gene3D" id="1.10.10.1150">
    <property type="entry name" value="Coenzyme PQQ synthesis protein D (PqqD)"/>
    <property type="match status" value="1"/>
</dbReference>
<dbReference type="GO" id="GO:0018189">
    <property type="term" value="P:pyrroloquinoline quinone biosynthetic process"/>
    <property type="evidence" value="ECO:0007669"/>
    <property type="project" value="UniProtKB-UniPathway"/>
</dbReference>
<gene>
    <name evidence="4" type="primary">pqqD</name>
    <name evidence="4" type="ORF">C5F48_21250</name>
</gene>